<dbReference type="Proteomes" id="UP001596455">
    <property type="component" value="Unassembled WGS sequence"/>
</dbReference>
<evidence type="ECO:0008006" key="5">
    <source>
        <dbReference type="Google" id="ProtNLM"/>
    </source>
</evidence>
<evidence type="ECO:0000313" key="4">
    <source>
        <dbReference type="Proteomes" id="UP001596455"/>
    </source>
</evidence>
<reference evidence="4" key="1">
    <citation type="journal article" date="2019" name="Int. J. Syst. Evol. Microbiol.">
        <title>The Global Catalogue of Microorganisms (GCM) 10K type strain sequencing project: providing services to taxonomists for standard genome sequencing and annotation.</title>
        <authorList>
            <consortium name="The Broad Institute Genomics Platform"/>
            <consortium name="The Broad Institute Genome Sequencing Center for Infectious Disease"/>
            <person name="Wu L."/>
            <person name="Ma J."/>
        </authorList>
    </citation>
    <scope>NUCLEOTIDE SEQUENCE [LARGE SCALE GENOMIC DNA]</scope>
    <source>
        <strain evidence="4">JCM 1490</strain>
    </source>
</reference>
<feature type="compositionally biased region" description="Basic residues" evidence="1">
    <location>
        <begin position="28"/>
        <end position="38"/>
    </location>
</feature>
<proteinExistence type="predicted"/>
<keyword evidence="4" id="KW-1185">Reference proteome</keyword>
<keyword evidence="2" id="KW-0472">Membrane</keyword>
<sequence length="223" mass="22827">MVTTRERTRAPGRGAPGRGGPAPGKQAPGRRPRRRPSKAVIRRRRIVALVILLALVGGLVWGGVALAGLASGWVGDLLADDAETTEAPTEEDTLPPNPGRCAPADLDATLASTAAGEGTDFAMSFTNDGQDPCLLDTGSASLVLTVHSGDDRVWSSADCPAGAAEHLLLLDSGDTVDEALSWGGTRSEPGCPGNQSVAGSGTYRVEASLGGAQLRGTESSFTR</sequence>
<evidence type="ECO:0000256" key="1">
    <source>
        <dbReference type="SAM" id="MobiDB-lite"/>
    </source>
</evidence>
<feature type="transmembrane region" description="Helical" evidence="2">
    <location>
        <begin position="46"/>
        <end position="74"/>
    </location>
</feature>
<evidence type="ECO:0000256" key="2">
    <source>
        <dbReference type="SAM" id="Phobius"/>
    </source>
</evidence>
<protein>
    <recommendedName>
        <fullName evidence="5">DUF4232 domain-containing protein</fullName>
    </recommendedName>
</protein>
<organism evidence="3 4">
    <name type="scientific">Georgenia alba</name>
    <dbReference type="NCBI Taxonomy" id="2233858"/>
    <lineage>
        <taxon>Bacteria</taxon>
        <taxon>Bacillati</taxon>
        <taxon>Actinomycetota</taxon>
        <taxon>Actinomycetes</taxon>
        <taxon>Micrococcales</taxon>
        <taxon>Bogoriellaceae</taxon>
        <taxon>Georgenia</taxon>
    </lineage>
</organism>
<dbReference type="RefSeq" id="WP_382396585.1">
    <property type="nucleotide sequence ID" value="NZ_JBHTCQ010000005.1"/>
</dbReference>
<gene>
    <name evidence="3" type="ORF">ACFQQL_18180</name>
</gene>
<keyword evidence="2" id="KW-0812">Transmembrane</keyword>
<name>A0ABW2QC73_9MICO</name>
<comment type="caution">
    <text evidence="3">The sequence shown here is derived from an EMBL/GenBank/DDBJ whole genome shotgun (WGS) entry which is preliminary data.</text>
</comment>
<dbReference type="EMBL" id="JBHTCQ010000005">
    <property type="protein sequence ID" value="MFC7407050.1"/>
    <property type="molecule type" value="Genomic_DNA"/>
</dbReference>
<accession>A0ABW2QC73</accession>
<evidence type="ECO:0000313" key="3">
    <source>
        <dbReference type="EMBL" id="MFC7407050.1"/>
    </source>
</evidence>
<feature type="region of interest" description="Disordered" evidence="1">
    <location>
        <begin position="1"/>
        <end position="38"/>
    </location>
</feature>
<keyword evidence="2" id="KW-1133">Transmembrane helix</keyword>